<dbReference type="EMBL" id="CAJOBC010002573">
    <property type="protein sequence ID" value="CAF3739966.1"/>
    <property type="molecule type" value="Genomic_DNA"/>
</dbReference>
<dbReference type="OrthoDB" id="9981766at2759"/>
<accession>A0A814E340</accession>
<dbReference type="Proteomes" id="UP000663829">
    <property type="component" value="Unassembled WGS sequence"/>
</dbReference>
<name>A0A814E340_9BILA</name>
<reference evidence="2" key="1">
    <citation type="submission" date="2021-02" db="EMBL/GenBank/DDBJ databases">
        <authorList>
            <person name="Nowell W R."/>
        </authorList>
    </citation>
    <scope>NUCLEOTIDE SEQUENCE</scope>
</reference>
<gene>
    <name evidence="2" type="ORF">GPM918_LOCUS12004</name>
    <name evidence="1" type="ORF">OVA965_LOCUS3108</name>
    <name evidence="4" type="ORF">SRO942_LOCUS12005</name>
    <name evidence="3" type="ORF">TMI583_LOCUS3107</name>
</gene>
<dbReference type="SUPFAM" id="SSF52833">
    <property type="entry name" value="Thioredoxin-like"/>
    <property type="match status" value="1"/>
</dbReference>
<evidence type="ECO:0000313" key="5">
    <source>
        <dbReference type="Proteomes" id="UP000663829"/>
    </source>
</evidence>
<comment type="caution">
    <text evidence="2">The sequence shown here is derived from an EMBL/GenBank/DDBJ whole genome shotgun (WGS) entry which is preliminary data.</text>
</comment>
<evidence type="ECO:0008006" key="6">
    <source>
        <dbReference type="Google" id="ProtNLM"/>
    </source>
</evidence>
<organism evidence="2 5">
    <name type="scientific">Didymodactylos carnosus</name>
    <dbReference type="NCBI Taxonomy" id="1234261"/>
    <lineage>
        <taxon>Eukaryota</taxon>
        <taxon>Metazoa</taxon>
        <taxon>Spiralia</taxon>
        <taxon>Gnathifera</taxon>
        <taxon>Rotifera</taxon>
        <taxon>Eurotatoria</taxon>
        <taxon>Bdelloidea</taxon>
        <taxon>Philodinida</taxon>
        <taxon>Philodinidae</taxon>
        <taxon>Didymodactylos</taxon>
    </lineage>
</organism>
<sequence length="75" mass="8635">MLFPVILDLSYDQDLPHVNFLRVDVDNEANVSLAQRFRITNVPMVCWYFQGKKLDELVGADIGMLTKKTHQLAQN</sequence>
<dbReference type="Gene3D" id="3.40.30.10">
    <property type="entry name" value="Glutaredoxin"/>
    <property type="match status" value="1"/>
</dbReference>
<protein>
    <recommendedName>
        <fullName evidence="6">Thioredoxin domain-containing protein</fullName>
    </recommendedName>
</protein>
<proteinExistence type="predicted"/>
<keyword evidence="5" id="KW-1185">Reference proteome</keyword>
<evidence type="ECO:0000313" key="4">
    <source>
        <dbReference type="EMBL" id="CAF3739966.1"/>
    </source>
</evidence>
<dbReference type="InterPro" id="IPR036249">
    <property type="entry name" value="Thioredoxin-like_sf"/>
</dbReference>
<dbReference type="EMBL" id="CAJNOQ010002573">
    <property type="protein sequence ID" value="CAF0966454.1"/>
    <property type="molecule type" value="Genomic_DNA"/>
</dbReference>
<evidence type="ECO:0000313" key="1">
    <source>
        <dbReference type="EMBL" id="CAF0771496.1"/>
    </source>
</evidence>
<dbReference type="EMBL" id="CAJOBA010000725">
    <property type="protein sequence ID" value="CAF3552356.1"/>
    <property type="molecule type" value="Genomic_DNA"/>
</dbReference>
<dbReference type="AlphaFoldDB" id="A0A814E340"/>
<dbReference type="EMBL" id="CAJNOK010000725">
    <property type="protein sequence ID" value="CAF0771496.1"/>
    <property type="molecule type" value="Genomic_DNA"/>
</dbReference>
<dbReference type="CDD" id="cd02947">
    <property type="entry name" value="TRX_family"/>
    <property type="match status" value="1"/>
</dbReference>
<dbReference type="Proteomes" id="UP000682733">
    <property type="component" value="Unassembled WGS sequence"/>
</dbReference>
<evidence type="ECO:0000313" key="2">
    <source>
        <dbReference type="EMBL" id="CAF0966454.1"/>
    </source>
</evidence>
<dbReference type="Proteomes" id="UP000681722">
    <property type="component" value="Unassembled WGS sequence"/>
</dbReference>
<evidence type="ECO:0000313" key="3">
    <source>
        <dbReference type="EMBL" id="CAF3552356.1"/>
    </source>
</evidence>
<dbReference type="Proteomes" id="UP000677228">
    <property type="component" value="Unassembled WGS sequence"/>
</dbReference>